<evidence type="ECO:0000313" key="1">
    <source>
        <dbReference type="EMBL" id="KAH7685788.1"/>
    </source>
</evidence>
<evidence type="ECO:0000313" key="2">
    <source>
        <dbReference type="Proteomes" id="UP000827976"/>
    </source>
</evidence>
<proteinExistence type="predicted"/>
<sequence>MSSFFPEMEPSFPSNRFFFGSPSMEESYHSLPTLYLAFLFFWCVSALSWSINTWRHRRSQTSNLQWMMALVPMVKALQLGMSYIFWYSCIKLQMCSLWISFGVYVSGIIFQTAYFVSFMLISHGYCIMCERLSVPERRTTAISGCILYLALVGYKAAIPYFTVHINVDKTPDNYWFRLLVREWTQFCIFVYIGWTFRTRQASSHFSVVPTLKSKQKMMVPPIYSIEMDAASFKGFASQQWHVGVPTSFPPPQCGKSSDSLLVIVQHPALVSRPSPEVTADLKLSTASIDATNLLSQQNNDEVWV</sequence>
<organism evidence="1 2">
    <name type="scientific">Dioscorea alata</name>
    <name type="common">Purple yam</name>
    <dbReference type="NCBI Taxonomy" id="55571"/>
    <lineage>
        <taxon>Eukaryota</taxon>
        <taxon>Viridiplantae</taxon>
        <taxon>Streptophyta</taxon>
        <taxon>Embryophyta</taxon>
        <taxon>Tracheophyta</taxon>
        <taxon>Spermatophyta</taxon>
        <taxon>Magnoliopsida</taxon>
        <taxon>Liliopsida</taxon>
        <taxon>Dioscoreales</taxon>
        <taxon>Dioscoreaceae</taxon>
        <taxon>Dioscorea</taxon>
    </lineage>
</organism>
<dbReference type="EMBL" id="CM037014">
    <property type="protein sequence ID" value="KAH7685788.1"/>
    <property type="molecule type" value="Genomic_DNA"/>
</dbReference>
<accession>A0ACB7WDC5</accession>
<dbReference type="Proteomes" id="UP000827976">
    <property type="component" value="Chromosome 4"/>
</dbReference>
<name>A0ACB7WDC5_DIOAL</name>
<keyword evidence="2" id="KW-1185">Reference proteome</keyword>
<protein>
    <submittedName>
        <fullName evidence="1">Transmembrane protein GPR107/GPR108-like protein</fullName>
    </submittedName>
</protein>
<comment type="caution">
    <text evidence="1">The sequence shown here is derived from an EMBL/GenBank/DDBJ whole genome shotgun (WGS) entry which is preliminary data.</text>
</comment>
<gene>
    <name evidence="1" type="ORF">IHE45_04G062600</name>
</gene>
<reference evidence="2" key="1">
    <citation type="journal article" date="2022" name="Nat. Commun.">
        <title>Chromosome evolution and the genetic basis of agronomically important traits in greater yam.</title>
        <authorList>
            <person name="Bredeson J.V."/>
            <person name="Lyons J.B."/>
            <person name="Oniyinde I.O."/>
            <person name="Okereke N.R."/>
            <person name="Kolade O."/>
            <person name="Nnabue I."/>
            <person name="Nwadili C.O."/>
            <person name="Hribova E."/>
            <person name="Parker M."/>
            <person name="Nwogha J."/>
            <person name="Shu S."/>
            <person name="Carlson J."/>
            <person name="Kariba R."/>
            <person name="Muthemba S."/>
            <person name="Knop K."/>
            <person name="Barton G.J."/>
            <person name="Sherwood A.V."/>
            <person name="Lopez-Montes A."/>
            <person name="Asiedu R."/>
            <person name="Jamnadass R."/>
            <person name="Muchugi A."/>
            <person name="Goodstein D."/>
            <person name="Egesi C.N."/>
            <person name="Featherston J."/>
            <person name="Asfaw A."/>
            <person name="Simpson G.G."/>
            <person name="Dolezel J."/>
            <person name="Hendre P.S."/>
            <person name="Van Deynze A."/>
            <person name="Kumar P.L."/>
            <person name="Obidiegwu J.E."/>
            <person name="Bhattacharjee R."/>
            <person name="Rokhsar D.S."/>
        </authorList>
    </citation>
    <scope>NUCLEOTIDE SEQUENCE [LARGE SCALE GENOMIC DNA]</scope>
    <source>
        <strain evidence="2">cv. TDa95/00328</strain>
    </source>
</reference>